<dbReference type="EMBL" id="CP026952">
    <property type="protein sequence ID" value="AWB91238.1"/>
    <property type="molecule type" value="Genomic_DNA"/>
</dbReference>
<evidence type="ECO:0000256" key="1">
    <source>
        <dbReference type="SAM" id="MobiDB-lite"/>
    </source>
</evidence>
<dbReference type="Proteomes" id="UP000244384">
    <property type="component" value="Chromosome"/>
</dbReference>
<reference evidence="3" key="1">
    <citation type="submission" date="2018-01" db="EMBL/GenBank/DDBJ databases">
        <authorList>
            <person name="Li J."/>
        </authorList>
    </citation>
    <scope>NUCLEOTIDE SEQUENCE [LARGE SCALE GENOMIC DNA]</scope>
    <source>
        <strain evidence="3">592</strain>
    </source>
</reference>
<evidence type="ECO:0000313" key="2">
    <source>
        <dbReference type="EMBL" id="AWB91238.1"/>
    </source>
</evidence>
<organism evidence="2 3">
    <name type="scientific">Aeromicrobium chenweiae</name>
    <dbReference type="NCBI Taxonomy" id="2079793"/>
    <lineage>
        <taxon>Bacteria</taxon>
        <taxon>Bacillati</taxon>
        <taxon>Actinomycetota</taxon>
        <taxon>Actinomycetes</taxon>
        <taxon>Propionibacteriales</taxon>
        <taxon>Nocardioidaceae</taxon>
        <taxon>Aeromicrobium</taxon>
    </lineage>
</organism>
<evidence type="ECO:0008006" key="4">
    <source>
        <dbReference type="Google" id="ProtNLM"/>
    </source>
</evidence>
<keyword evidence="3" id="KW-1185">Reference proteome</keyword>
<feature type="region of interest" description="Disordered" evidence="1">
    <location>
        <begin position="141"/>
        <end position="188"/>
    </location>
</feature>
<proteinExistence type="predicted"/>
<sequence length="188" mass="19523">MMTLGLAGCGTGFGAQTNQQYQPGVGANVRGDVDSMNTLLVANPDGSATLSAALQNNLDEDQDLSSVSVTTLDDKELQVTAPDEQLPLKPGYLTTLGGDDPAGVYVVDKDVPSGIYVKITLSFSDSSPVTIEAPVVDRTTEYASVVEGPDETPAEKESTSKSTSDEDSTEPTSTEPTPTEDTATEGAE</sequence>
<dbReference type="AlphaFoldDB" id="A0A2S0WIS3"/>
<gene>
    <name evidence="2" type="ORF">C3E78_02810</name>
</gene>
<evidence type="ECO:0000313" key="3">
    <source>
        <dbReference type="Proteomes" id="UP000244384"/>
    </source>
</evidence>
<feature type="compositionally biased region" description="Low complexity" evidence="1">
    <location>
        <begin position="170"/>
        <end position="188"/>
    </location>
</feature>
<name>A0A2S0WIS3_9ACTN</name>
<accession>A0A2S0WIS3</accession>
<dbReference type="KEGG" id="aez:C3E78_02810"/>
<protein>
    <recommendedName>
        <fullName evidence="4">DNA modification methylase</fullName>
    </recommendedName>
</protein>